<protein>
    <submittedName>
        <fullName evidence="2">Uncharacterized protein</fullName>
    </submittedName>
</protein>
<feature type="compositionally biased region" description="Basic residues" evidence="1">
    <location>
        <begin position="1"/>
        <end position="13"/>
    </location>
</feature>
<evidence type="ECO:0000256" key="1">
    <source>
        <dbReference type="SAM" id="MobiDB-lite"/>
    </source>
</evidence>
<sequence length="341" mass="38795">MPLQRGKRGKRGKFTASSNGNARISERPLSQVFEKIYEALALTFPTFPLSRATTSAAGASGILRFGIRQTRDLFRNWHTELFETAMNIHELKGPAVIHEQLIKARAELEAKLRSASGSSERKFLADQIATVELVLQEVSKERNRPAMYRELDELTDRERVMARIAKSIGRGRDVVYHGTRALPEVMRAGKLVPPNLAEFAVFFTRSAELAAYFACLRGEKKERRSAGVLILDKSSLRQSYRLEPNRYDPLDGRNEREEAVWGRTISFRRHLLGVVSEANVSEVLGPPEWPYLPPGFVRWPEAKRRKFNERQLASGREFVAKGRAAVRDLIVSERFLKSKMK</sequence>
<name>A0ABY0D9G8_9BRAD</name>
<evidence type="ECO:0000313" key="2">
    <source>
        <dbReference type="EMBL" id="RXG86761.1"/>
    </source>
</evidence>
<proteinExistence type="predicted"/>
<organism evidence="2 3">
    <name type="scientific">Bradyrhizobium zhanjiangense</name>
    <dbReference type="NCBI Taxonomy" id="1325107"/>
    <lineage>
        <taxon>Bacteria</taxon>
        <taxon>Pseudomonadati</taxon>
        <taxon>Pseudomonadota</taxon>
        <taxon>Alphaproteobacteria</taxon>
        <taxon>Hyphomicrobiales</taxon>
        <taxon>Nitrobacteraceae</taxon>
        <taxon>Bradyrhizobium</taxon>
    </lineage>
</organism>
<dbReference type="EMBL" id="RDRA01000033">
    <property type="protein sequence ID" value="RXG86761.1"/>
    <property type="molecule type" value="Genomic_DNA"/>
</dbReference>
<keyword evidence="3" id="KW-1185">Reference proteome</keyword>
<accession>A0ABY0D9G8</accession>
<gene>
    <name evidence="2" type="ORF">EAS62_37035</name>
</gene>
<evidence type="ECO:0000313" key="3">
    <source>
        <dbReference type="Proteomes" id="UP000289946"/>
    </source>
</evidence>
<dbReference type="Proteomes" id="UP000289946">
    <property type="component" value="Unassembled WGS sequence"/>
</dbReference>
<reference evidence="2 3" key="1">
    <citation type="submission" date="2018-10" db="EMBL/GenBank/DDBJ databases">
        <title>Bradyrhizobium sp. nov., isolated from effective nodules of peanut in China.</title>
        <authorList>
            <person name="Li Y."/>
        </authorList>
    </citation>
    <scope>NUCLEOTIDE SEQUENCE [LARGE SCALE GENOMIC DNA]</scope>
    <source>
        <strain evidence="2 3">CCBAU 51781</strain>
    </source>
</reference>
<comment type="caution">
    <text evidence="2">The sequence shown here is derived from an EMBL/GenBank/DDBJ whole genome shotgun (WGS) entry which is preliminary data.</text>
</comment>
<feature type="region of interest" description="Disordered" evidence="1">
    <location>
        <begin position="1"/>
        <end position="21"/>
    </location>
</feature>